<dbReference type="GO" id="GO:0019323">
    <property type="term" value="P:pentose catabolic process"/>
    <property type="evidence" value="ECO:0007669"/>
    <property type="project" value="UniProtKB-UniRule"/>
</dbReference>
<dbReference type="EC" id="5.1.3.1" evidence="7 10"/>
<feature type="binding site" evidence="10 13">
    <location>
        <position position="181"/>
    </location>
    <ligand>
        <name>a divalent metal cation</name>
        <dbReference type="ChEBI" id="CHEBI:60240"/>
    </ligand>
</feature>
<comment type="caution">
    <text evidence="15">The sequence shown here is derived from an EMBL/GenBank/DDBJ whole genome shotgun (WGS) entry which is preliminary data.</text>
</comment>
<protein>
    <recommendedName>
        <fullName evidence="7 10">Ribulose-phosphate 3-epimerase</fullName>
        <ecNumber evidence="7 10">5.1.3.1</ecNumber>
    </recommendedName>
</protein>
<feature type="binding site" evidence="10 14">
    <location>
        <position position="13"/>
    </location>
    <ligand>
        <name>substrate</name>
    </ligand>
</feature>
<dbReference type="InterPro" id="IPR013785">
    <property type="entry name" value="Aldolase_TIM"/>
</dbReference>
<evidence type="ECO:0000256" key="1">
    <source>
        <dbReference type="ARBA" id="ARBA00001782"/>
    </source>
</evidence>
<gene>
    <name evidence="10 15" type="primary">rpe</name>
    <name evidence="15" type="ORF">FYJ60_07440</name>
</gene>
<comment type="cofactor">
    <cofactor evidence="5">
        <name>Fe(2+)</name>
        <dbReference type="ChEBI" id="CHEBI:29033"/>
    </cofactor>
</comment>
<comment type="cofactor">
    <cofactor evidence="3">
        <name>Co(2+)</name>
        <dbReference type="ChEBI" id="CHEBI:48828"/>
    </cofactor>
</comment>
<evidence type="ECO:0000256" key="13">
    <source>
        <dbReference type="PIRSR" id="PIRSR001461-2"/>
    </source>
</evidence>
<evidence type="ECO:0000256" key="14">
    <source>
        <dbReference type="PIRSR" id="PIRSR001461-3"/>
    </source>
</evidence>
<dbReference type="HAMAP" id="MF_02227">
    <property type="entry name" value="RPE"/>
    <property type="match status" value="1"/>
</dbReference>
<dbReference type="AlphaFoldDB" id="A0A7X2P8Q6"/>
<feature type="binding site" evidence="10">
    <location>
        <begin position="181"/>
        <end position="183"/>
    </location>
    <ligand>
        <name>substrate</name>
    </ligand>
</feature>
<evidence type="ECO:0000256" key="3">
    <source>
        <dbReference type="ARBA" id="ARBA00001941"/>
    </source>
</evidence>
<dbReference type="GO" id="GO:0005737">
    <property type="term" value="C:cytoplasm"/>
    <property type="evidence" value="ECO:0007669"/>
    <property type="project" value="UniProtKB-ARBA"/>
</dbReference>
<dbReference type="SUPFAM" id="SSF51366">
    <property type="entry name" value="Ribulose-phoshate binding barrel"/>
    <property type="match status" value="1"/>
</dbReference>
<feature type="active site" description="Proton donor" evidence="10 12">
    <location>
        <position position="181"/>
    </location>
</feature>
<comment type="cofactor">
    <cofactor evidence="10 13">
        <name>a divalent metal cation</name>
        <dbReference type="ChEBI" id="CHEBI:60240"/>
    </cofactor>
    <text evidence="10 13">Binds 1 divalent metal cation per subunit.</text>
</comment>
<dbReference type="InterPro" id="IPR026019">
    <property type="entry name" value="Ribul_P_3_epim"/>
</dbReference>
<accession>A0A7X2P8Q6</accession>
<comment type="cofactor">
    <cofactor evidence="4">
        <name>Zn(2+)</name>
        <dbReference type="ChEBI" id="CHEBI:29105"/>
    </cofactor>
</comment>
<dbReference type="FunFam" id="3.20.20.70:FF:000004">
    <property type="entry name" value="Ribulose-phosphate 3-epimerase"/>
    <property type="match status" value="1"/>
</dbReference>
<reference evidence="15 16" key="1">
    <citation type="submission" date="2019-08" db="EMBL/GenBank/DDBJ databases">
        <title>In-depth cultivation of the pig gut microbiome towards novel bacterial diversity and tailored functional studies.</title>
        <authorList>
            <person name="Wylensek D."/>
            <person name="Hitch T.C.A."/>
            <person name="Clavel T."/>
        </authorList>
    </citation>
    <scope>NUCLEOTIDE SEQUENCE [LARGE SCALE GENOMIC DNA]</scope>
    <source>
        <strain evidence="15 16">Oil+RF-744-WCA-WT-13</strain>
    </source>
</reference>
<keyword evidence="16" id="KW-1185">Reference proteome</keyword>
<feature type="binding site" evidence="10 13">
    <location>
        <position position="40"/>
    </location>
    <ligand>
        <name>a divalent metal cation</name>
        <dbReference type="ChEBI" id="CHEBI:60240"/>
    </ligand>
</feature>
<feature type="binding site" evidence="10 14">
    <location>
        <begin position="147"/>
        <end position="150"/>
    </location>
    <ligand>
        <name>substrate</name>
    </ligand>
</feature>
<evidence type="ECO:0000313" key="15">
    <source>
        <dbReference type="EMBL" id="MST82145.1"/>
    </source>
</evidence>
<dbReference type="InterPro" id="IPR011060">
    <property type="entry name" value="RibuloseP-bd_barrel"/>
</dbReference>
<feature type="binding site" evidence="10 13">
    <location>
        <position position="38"/>
    </location>
    <ligand>
        <name>a divalent metal cation</name>
        <dbReference type="ChEBI" id="CHEBI:60240"/>
    </ligand>
</feature>
<comment type="catalytic activity">
    <reaction evidence="1 10 11">
        <text>D-ribulose 5-phosphate = D-xylulose 5-phosphate</text>
        <dbReference type="Rhea" id="RHEA:13677"/>
        <dbReference type="ChEBI" id="CHEBI:57737"/>
        <dbReference type="ChEBI" id="CHEBI:58121"/>
        <dbReference type="EC" id="5.1.3.1"/>
    </reaction>
</comment>
<evidence type="ECO:0000313" key="16">
    <source>
        <dbReference type="Proteomes" id="UP000466864"/>
    </source>
</evidence>
<comment type="pathway">
    <text evidence="10">Carbohydrate degradation.</text>
</comment>
<dbReference type="EMBL" id="VUMV01000004">
    <property type="protein sequence ID" value="MST82145.1"/>
    <property type="molecule type" value="Genomic_DNA"/>
</dbReference>
<keyword evidence="10 11" id="KW-0119">Carbohydrate metabolism</keyword>
<dbReference type="CDD" id="cd00429">
    <property type="entry name" value="RPE"/>
    <property type="match status" value="1"/>
</dbReference>
<evidence type="ECO:0000256" key="12">
    <source>
        <dbReference type="PIRSR" id="PIRSR001461-1"/>
    </source>
</evidence>
<dbReference type="GO" id="GO:0004750">
    <property type="term" value="F:D-ribulose-phosphate 3-epimerase activity"/>
    <property type="evidence" value="ECO:0007669"/>
    <property type="project" value="UniProtKB-UniRule"/>
</dbReference>
<dbReference type="GO" id="GO:0006098">
    <property type="term" value="P:pentose-phosphate shunt"/>
    <property type="evidence" value="ECO:0007669"/>
    <property type="project" value="UniProtKB-UniRule"/>
</dbReference>
<dbReference type="PIRSF" id="PIRSF001461">
    <property type="entry name" value="RPE"/>
    <property type="match status" value="1"/>
</dbReference>
<feature type="binding site" evidence="10 13">
    <location>
        <position position="71"/>
    </location>
    <ligand>
        <name>a divalent metal cation</name>
        <dbReference type="ChEBI" id="CHEBI:60240"/>
    </ligand>
</feature>
<dbReference type="Proteomes" id="UP000466864">
    <property type="component" value="Unassembled WGS sequence"/>
</dbReference>
<proteinExistence type="inferred from homology"/>
<evidence type="ECO:0000256" key="10">
    <source>
        <dbReference type="HAMAP-Rule" id="MF_02227"/>
    </source>
</evidence>
<evidence type="ECO:0000256" key="4">
    <source>
        <dbReference type="ARBA" id="ARBA00001947"/>
    </source>
</evidence>
<keyword evidence="9 10" id="KW-0413">Isomerase</keyword>
<evidence type="ECO:0000256" key="7">
    <source>
        <dbReference type="ARBA" id="ARBA00013188"/>
    </source>
</evidence>
<keyword evidence="8 10" id="KW-0479">Metal-binding</keyword>
<comment type="cofactor">
    <cofactor evidence="2">
        <name>Mn(2+)</name>
        <dbReference type="ChEBI" id="CHEBI:29035"/>
    </cofactor>
</comment>
<evidence type="ECO:0000256" key="8">
    <source>
        <dbReference type="ARBA" id="ARBA00022723"/>
    </source>
</evidence>
<feature type="binding site" evidence="14">
    <location>
        <position position="183"/>
    </location>
    <ligand>
        <name>substrate</name>
    </ligand>
</feature>
<evidence type="ECO:0000256" key="11">
    <source>
        <dbReference type="PIRNR" id="PIRNR001461"/>
    </source>
</evidence>
<evidence type="ECO:0000256" key="6">
    <source>
        <dbReference type="ARBA" id="ARBA00009541"/>
    </source>
</evidence>
<dbReference type="RefSeq" id="WP_154458045.1">
    <property type="nucleotide sequence ID" value="NZ_VUMV01000004.1"/>
</dbReference>
<feature type="binding site" evidence="10 14">
    <location>
        <position position="71"/>
    </location>
    <ligand>
        <name>substrate</name>
    </ligand>
</feature>
<sequence length="223" mass="24091">MHTEEREIILNPSILSADFTVLGEQLKALEACGCRWVHIDVMDGTFVPPVSFGEPVITSIRKKSGLFFDVHMMTEHPDTHIDALKKAGADLVCVHAEACTHLDRVLGAIREAGMRTGVALNPATPLSVLDYVLDKTDMVLVMTVNPGFGGQSYLPAMTGKIRALRNMLEKAGHPDIRIEVDGGINAGTLQTVLDAGADVLVMGSAVFQGDPAENFRKMQALVR</sequence>
<dbReference type="NCBIfam" id="TIGR01163">
    <property type="entry name" value="rpe"/>
    <property type="match status" value="1"/>
</dbReference>
<comment type="function">
    <text evidence="10">Catalyzes the reversible epimerization of D-ribulose 5-phosphate to D-xylulose 5-phosphate.</text>
</comment>
<dbReference type="GO" id="GO:0046872">
    <property type="term" value="F:metal ion binding"/>
    <property type="evidence" value="ECO:0007669"/>
    <property type="project" value="UniProtKB-UniRule"/>
</dbReference>
<dbReference type="Gene3D" id="3.20.20.70">
    <property type="entry name" value="Aldolase class I"/>
    <property type="match status" value="1"/>
</dbReference>
<keyword evidence="13" id="KW-0862">Zinc</keyword>
<feature type="active site" description="Proton acceptor" evidence="10 12">
    <location>
        <position position="40"/>
    </location>
</feature>
<keyword evidence="13" id="KW-0170">Cobalt</keyword>
<organism evidence="15 16">
    <name type="scientific">Bilifractor porci</name>
    <dbReference type="NCBI Taxonomy" id="2606636"/>
    <lineage>
        <taxon>Bacteria</taxon>
        <taxon>Bacillati</taxon>
        <taxon>Bacillota</taxon>
        <taxon>Clostridia</taxon>
        <taxon>Lachnospirales</taxon>
        <taxon>Lachnospiraceae</taxon>
        <taxon>Bilifractor</taxon>
    </lineage>
</organism>
<evidence type="ECO:0000256" key="5">
    <source>
        <dbReference type="ARBA" id="ARBA00001954"/>
    </source>
</evidence>
<comment type="similarity">
    <text evidence="6 10 11">Belongs to the ribulose-phosphate 3-epimerase family.</text>
</comment>
<feature type="binding site" evidence="10 14">
    <location>
        <begin position="203"/>
        <end position="204"/>
    </location>
    <ligand>
        <name>substrate</name>
    </ligand>
</feature>
<dbReference type="Pfam" id="PF00834">
    <property type="entry name" value="Ribul_P_3_epim"/>
    <property type="match status" value="1"/>
</dbReference>
<evidence type="ECO:0000256" key="2">
    <source>
        <dbReference type="ARBA" id="ARBA00001936"/>
    </source>
</evidence>
<name>A0A7X2P8Q6_9FIRM</name>
<dbReference type="PANTHER" id="PTHR11749">
    <property type="entry name" value="RIBULOSE-5-PHOSPHATE-3-EPIMERASE"/>
    <property type="match status" value="1"/>
</dbReference>
<evidence type="ECO:0000256" key="9">
    <source>
        <dbReference type="ARBA" id="ARBA00023235"/>
    </source>
</evidence>
<keyword evidence="13" id="KW-0464">Manganese</keyword>
<dbReference type="InterPro" id="IPR000056">
    <property type="entry name" value="Ribul_P_3_epim-like"/>
</dbReference>
<dbReference type="NCBIfam" id="NF004076">
    <property type="entry name" value="PRK05581.1-4"/>
    <property type="match status" value="1"/>
</dbReference>